<dbReference type="EMBL" id="AEGP01000066">
    <property type="protein sequence ID" value="EGG41238.1"/>
    <property type="molecule type" value="Genomic_DNA"/>
</dbReference>
<reference evidence="1" key="1">
    <citation type="journal article" date="2011" name="PLoS ONE">
        <title>Genome of a low-salinity ammonia-oxidizing archaeon determined by single-cell and metagenomic analysis.</title>
        <authorList>
            <person name="Blainey P.C."/>
            <person name="Mosier A.C."/>
            <person name="Potanina A."/>
            <person name="Francis C.A."/>
            <person name="Quake S.R."/>
        </authorList>
    </citation>
    <scope>NUCLEOTIDE SEQUENCE [LARGE SCALE GENOMIC DNA]</scope>
    <source>
        <strain evidence="1">SFB1</strain>
    </source>
</reference>
<comment type="caution">
    <text evidence="1">The sequence shown here is derived from an EMBL/GenBank/DDBJ whole genome shotgun (WGS) entry which is preliminary data.</text>
</comment>
<dbReference type="Gene3D" id="2.60.120.620">
    <property type="entry name" value="q2cbj1_9rhob like domain"/>
    <property type="match status" value="1"/>
</dbReference>
<accession>F3KN05</accession>
<gene>
    <name evidence="1" type="ORF">Nlim_2049</name>
</gene>
<dbReference type="SUPFAM" id="SSF51197">
    <property type="entry name" value="Clavaminate synthase-like"/>
    <property type="match status" value="1"/>
</dbReference>
<dbReference type="Proteomes" id="UP000004348">
    <property type="component" value="Chromosome"/>
</dbReference>
<sequence length="294" mass="34267">MKRHSKSSILFNKIDIRLSKTFYGNTTGFVRNVRGRNQVLNKIDESVKNTDPELYSVVKYGFTKFPNSYDQSLIKNLQNKFQSLIENDIYSKPIAEYKNKIYSRMINEPYKIFPELSQLITNDVLLFLSKYYTSNFTIKHIQCHRNYSVPSEISKEHEMFSNFWHFDLDPTSQIKYFVYLSDVTEKDGPFHVQSKDRTRELIKMGFGNRNNYKLPPNVLEDQTYVNKIIGPAGTSFFGNATSCLHRAGDLEDNHIRDAITFTIDPSDEPIKENWIEKVIPHPSQSANYIASKEK</sequence>
<protein>
    <recommendedName>
        <fullName evidence="2">Phytanoyl-CoA dioxygenase</fullName>
    </recommendedName>
</protein>
<dbReference type="HOGENOM" id="CLU_945276_0_0_2"/>
<dbReference type="AlphaFoldDB" id="F3KN05"/>
<proteinExistence type="predicted"/>
<dbReference type="STRING" id="886738.Nlim_2049"/>
<evidence type="ECO:0008006" key="2">
    <source>
        <dbReference type="Google" id="ProtNLM"/>
    </source>
</evidence>
<name>F3KN05_9ARCH</name>
<organism evidence="1">
    <name type="scientific">Candidatus Nitrosarchaeum limnium SFB1</name>
    <dbReference type="NCBI Taxonomy" id="886738"/>
    <lineage>
        <taxon>Archaea</taxon>
        <taxon>Nitrososphaerota</taxon>
        <taxon>Nitrososphaeria</taxon>
        <taxon>Nitrosopumilales</taxon>
        <taxon>Nitrosopumilaceae</taxon>
        <taxon>Nitrosarchaeum</taxon>
    </lineage>
</organism>
<evidence type="ECO:0000313" key="1">
    <source>
        <dbReference type="EMBL" id="EGG41238.1"/>
    </source>
</evidence>